<dbReference type="PANTHER" id="PTHR28113">
    <property type="entry name" value="DASH COMPLEX SUBUNIT DAM1"/>
    <property type="match status" value="1"/>
</dbReference>
<evidence type="ECO:0000256" key="1">
    <source>
        <dbReference type="ARBA" id="ARBA00004123"/>
    </source>
</evidence>
<dbReference type="AlphaFoldDB" id="A0A433CWP8"/>
<gene>
    <name evidence="16" type="ORF">BC936DRAFT_137779</name>
</gene>
<name>A0A433CWP8_9FUNG</name>
<keyword evidence="8" id="KW-0493">Microtubule</keyword>
<dbReference type="OrthoDB" id="5586015at2759"/>
<evidence type="ECO:0000256" key="6">
    <source>
        <dbReference type="ARBA" id="ARBA00022454"/>
    </source>
</evidence>
<feature type="region of interest" description="Disordered" evidence="15">
    <location>
        <begin position="1"/>
        <end position="24"/>
    </location>
</feature>
<feature type="region of interest" description="Disordered" evidence="15">
    <location>
        <begin position="173"/>
        <end position="194"/>
    </location>
</feature>
<protein>
    <recommendedName>
        <fullName evidence="5">DASH complex subunit DAM1</fullName>
    </recommendedName>
    <alternativeName>
        <fullName evidence="14">Outer kinetochore protein DAM1</fullName>
    </alternativeName>
</protein>
<dbReference type="Proteomes" id="UP000268093">
    <property type="component" value="Unassembled WGS sequence"/>
</dbReference>
<organism evidence="16 17">
    <name type="scientific">Jimgerdemannia flammicorona</name>
    <dbReference type="NCBI Taxonomy" id="994334"/>
    <lineage>
        <taxon>Eukaryota</taxon>
        <taxon>Fungi</taxon>
        <taxon>Fungi incertae sedis</taxon>
        <taxon>Mucoromycota</taxon>
        <taxon>Mucoromycotina</taxon>
        <taxon>Endogonomycetes</taxon>
        <taxon>Endogonales</taxon>
        <taxon>Endogonaceae</taxon>
        <taxon>Jimgerdemannia</taxon>
    </lineage>
</organism>
<dbReference type="PANTHER" id="PTHR28113:SF1">
    <property type="entry name" value="DASH COMPLEX SUBUNIT DAM1"/>
    <property type="match status" value="1"/>
</dbReference>
<comment type="subcellular location">
    <subcellularLocation>
        <location evidence="3">Chromosome</location>
        <location evidence="3">Centromere</location>
        <location evidence="3">Kinetochore</location>
    </subcellularLocation>
    <subcellularLocation>
        <location evidence="2">Cytoplasm</location>
        <location evidence="2">Cytoskeleton</location>
        <location evidence="2">Spindle</location>
    </subcellularLocation>
    <subcellularLocation>
        <location evidence="1">Nucleus</location>
    </subcellularLocation>
</comment>
<evidence type="ECO:0000256" key="4">
    <source>
        <dbReference type="ARBA" id="ARBA00010073"/>
    </source>
</evidence>
<proteinExistence type="inferred from homology"/>
<evidence type="ECO:0000256" key="9">
    <source>
        <dbReference type="ARBA" id="ARBA00022829"/>
    </source>
</evidence>
<feature type="compositionally biased region" description="Low complexity" evidence="15">
    <location>
        <begin position="173"/>
        <end position="182"/>
    </location>
</feature>
<evidence type="ECO:0000313" key="16">
    <source>
        <dbReference type="EMBL" id="RUP43010.1"/>
    </source>
</evidence>
<feature type="non-terminal residue" evidence="16">
    <location>
        <position position="1"/>
    </location>
</feature>
<evidence type="ECO:0000256" key="5">
    <source>
        <dbReference type="ARBA" id="ARBA00020497"/>
    </source>
</evidence>
<keyword evidence="12" id="KW-0539">Nucleus</keyword>
<evidence type="ECO:0000256" key="11">
    <source>
        <dbReference type="ARBA" id="ARBA00023212"/>
    </source>
</evidence>
<evidence type="ECO:0000256" key="3">
    <source>
        <dbReference type="ARBA" id="ARBA00004629"/>
    </source>
</evidence>
<evidence type="ECO:0000256" key="15">
    <source>
        <dbReference type="SAM" id="MobiDB-lite"/>
    </source>
</evidence>
<reference evidence="16 17" key="1">
    <citation type="journal article" date="2018" name="New Phytol.">
        <title>Phylogenomics of Endogonaceae and evolution of mycorrhizas within Mucoromycota.</title>
        <authorList>
            <person name="Chang Y."/>
            <person name="Desiro A."/>
            <person name="Na H."/>
            <person name="Sandor L."/>
            <person name="Lipzen A."/>
            <person name="Clum A."/>
            <person name="Barry K."/>
            <person name="Grigoriev I.V."/>
            <person name="Martin F.M."/>
            <person name="Stajich J.E."/>
            <person name="Smith M.E."/>
            <person name="Bonito G."/>
            <person name="Spatafora J.W."/>
        </authorList>
    </citation>
    <scope>NUCLEOTIDE SEQUENCE [LARGE SCALE GENOMIC DNA]</scope>
    <source>
        <strain evidence="16 17">GMNB39</strain>
    </source>
</reference>
<feature type="compositionally biased region" description="Acidic residues" evidence="15">
    <location>
        <begin position="183"/>
        <end position="192"/>
    </location>
</feature>
<dbReference type="EMBL" id="RBNI01011921">
    <property type="protein sequence ID" value="RUP43010.1"/>
    <property type="molecule type" value="Genomic_DNA"/>
</dbReference>
<keyword evidence="13" id="KW-0137">Centromere</keyword>
<accession>A0A433CWP8</accession>
<evidence type="ECO:0000256" key="2">
    <source>
        <dbReference type="ARBA" id="ARBA00004186"/>
    </source>
</evidence>
<evidence type="ECO:0000256" key="13">
    <source>
        <dbReference type="ARBA" id="ARBA00023328"/>
    </source>
</evidence>
<dbReference type="GO" id="GO:0042729">
    <property type="term" value="C:DASH complex"/>
    <property type="evidence" value="ECO:0007669"/>
    <property type="project" value="InterPro"/>
</dbReference>
<sequence>DPIVTQYPGPVTVSGDDPVTDDRSRDVSRLTSTAFATATTTMLASKQHQPLSRRISYAPNSSLSLDFLVHPIGQIASQFDALQENFECVKDVNDALVNFNNAFASFLFGLSVNGACVEWPEAPQIASFERHQITTRSNYVSNYAISAHDLLKQQNTAASNHMMAFDFEGQQQQQQQQQQQWDQEQEEEYNEFEEPRRMIRKFTGKININKVIEKLPLKYREQQGSLVLYQLDPVKYPSALVAV</sequence>
<evidence type="ECO:0000256" key="10">
    <source>
        <dbReference type="ARBA" id="ARBA00022838"/>
    </source>
</evidence>
<dbReference type="Pfam" id="PF08653">
    <property type="entry name" value="DASH_Dam1"/>
    <property type="match status" value="1"/>
</dbReference>
<evidence type="ECO:0000313" key="17">
    <source>
        <dbReference type="Proteomes" id="UP000268093"/>
    </source>
</evidence>
<comment type="caution">
    <text evidence="16">The sequence shown here is derived from an EMBL/GenBank/DDBJ whole genome shotgun (WGS) entry which is preliminary data.</text>
</comment>
<keyword evidence="10" id="KW-0995">Kinetochore</keyword>
<evidence type="ECO:0000256" key="14">
    <source>
        <dbReference type="ARBA" id="ARBA00030453"/>
    </source>
</evidence>
<keyword evidence="17" id="KW-1185">Reference proteome</keyword>
<keyword evidence="7" id="KW-0963">Cytoplasm</keyword>
<dbReference type="GO" id="GO:0044732">
    <property type="term" value="C:mitotic spindle pole body"/>
    <property type="evidence" value="ECO:0007669"/>
    <property type="project" value="TreeGrafter"/>
</dbReference>
<evidence type="ECO:0000256" key="8">
    <source>
        <dbReference type="ARBA" id="ARBA00022701"/>
    </source>
</evidence>
<comment type="similarity">
    <text evidence="4">Belongs to the DASH complex DAM1 family.</text>
</comment>
<keyword evidence="6" id="KW-0158">Chromosome</keyword>
<dbReference type="GO" id="GO:1990537">
    <property type="term" value="C:mitotic spindle polar microtubule"/>
    <property type="evidence" value="ECO:0007669"/>
    <property type="project" value="TreeGrafter"/>
</dbReference>
<dbReference type="GO" id="GO:1990758">
    <property type="term" value="P:mitotic sister chromatid biorientation"/>
    <property type="evidence" value="ECO:0007669"/>
    <property type="project" value="TreeGrafter"/>
</dbReference>
<dbReference type="InterPro" id="IPR013962">
    <property type="entry name" value="DASH_Dam1"/>
</dbReference>
<evidence type="ECO:0000256" key="7">
    <source>
        <dbReference type="ARBA" id="ARBA00022490"/>
    </source>
</evidence>
<evidence type="ECO:0000256" key="12">
    <source>
        <dbReference type="ARBA" id="ARBA00023242"/>
    </source>
</evidence>
<keyword evidence="11" id="KW-0206">Cytoskeleton</keyword>
<keyword evidence="9" id="KW-0159">Chromosome partition</keyword>